<reference evidence="2" key="1">
    <citation type="submission" date="2014-06" db="EMBL/GenBank/DDBJ databases">
        <authorList>
            <person name="Winans N.J."/>
            <person name="Newell P.D."/>
            <person name="Douglas A.E."/>
        </authorList>
    </citation>
    <scope>NUCLEOTIDE SEQUENCE [LARGE SCALE GENOMIC DNA]</scope>
</reference>
<feature type="non-terminal residue" evidence="1">
    <location>
        <position position="197"/>
    </location>
</feature>
<gene>
    <name evidence="1" type="ORF">HK17_16035</name>
</gene>
<organism evidence="1 2">
    <name type="scientific">Acetobacter indonesiensis</name>
    <dbReference type="NCBI Taxonomy" id="104101"/>
    <lineage>
        <taxon>Bacteria</taxon>
        <taxon>Pseudomonadati</taxon>
        <taxon>Pseudomonadota</taxon>
        <taxon>Alphaproteobacteria</taxon>
        <taxon>Acetobacterales</taxon>
        <taxon>Acetobacteraceae</taxon>
        <taxon>Acetobacter</taxon>
    </lineage>
</organism>
<evidence type="ECO:0000313" key="2">
    <source>
        <dbReference type="Proteomes" id="UP000194641"/>
    </source>
</evidence>
<comment type="caution">
    <text evidence="1">The sequence shown here is derived from an EMBL/GenBank/DDBJ whole genome shotgun (WGS) entry which is preliminary data.</text>
</comment>
<feature type="non-terminal residue" evidence="1">
    <location>
        <position position="1"/>
    </location>
</feature>
<sequence>SGFPVNLVVAGSPSGPYNAGCSLCVFTDAGFQNTTVAELSGEDYTKGKVSPGFDVAALFMSAGTENARLALPVSSYTANTVVLSSALTPAQLLHVKQGMFISTNSLVPGMSSGTIGDANLPVKDYYAGVVKRVSSDSKTITVYGWAALGKTATASDIPSTTSLETYYWKNYTAPYVFIGAPTKMFGRNTVMTFDGNR</sequence>
<evidence type="ECO:0000313" key="1">
    <source>
        <dbReference type="EMBL" id="OUI89152.1"/>
    </source>
</evidence>
<proteinExistence type="predicted"/>
<accession>A0A252AHQ8</accession>
<protein>
    <submittedName>
        <fullName evidence="1">Uncharacterized protein</fullName>
    </submittedName>
</protein>
<dbReference type="EMBL" id="JOPA01000089">
    <property type="protein sequence ID" value="OUI89152.1"/>
    <property type="molecule type" value="Genomic_DNA"/>
</dbReference>
<name>A0A252AHQ8_9PROT</name>
<dbReference type="AlphaFoldDB" id="A0A252AHQ8"/>
<dbReference type="Proteomes" id="UP000194641">
    <property type="component" value="Unassembled WGS sequence"/>
</dbReference>